<protein>
    <submittedName>
        <fullName evidence="7">Serine/threonine protein phosphatase</fullName>
    </submittedName>
</protein>
<evidence type="ECO:0000256" key="3">
    <source>
        <dbReference type="RuleBase" id="RU362119"/>
    </source>
</evidence>
<sequence length="483" mass="54011">MKKIFLGILLLLCAALCACAPREKVVIILSTNDIHAQIQNFPQLATAVAECRDTASVILVDAGDRWTGNAYVDQAEGRRPVLELMNELGYDVATLGNHEFDVGQQTLAEAIDYCRFPVICANMVSENSPIPQLKPYVILDREGEKFAFVAAVTNYGYNNHPDGHDAIFEGLRFMDAVRTLEEYEYLRDSCQVLVALTHIGSKYDRELADEASEYDLIIGGHSHERINEVEDGVLITQTGRNLNMVGVTEVRLRGKEIRSLSFRLVPLADYAPDPVYQEMVETYRNNPVLKEKAGELTATADKVGVANIFLQALKRKSGSDVAFYHYGGIRRDSLSKGDLTRSDIYDLDPFISSVSVMEMTPEQMSKMVLTKYNDTVNKGESHRIDLFSTAPYVIRTDGYDAVEVIFPGLVSGRKYKVAMGDYVFKNYQGLEYTNGETTQWLVPDVLMEYVANGGKPLAPDNTLRQSVAGQHDDRENHDDRDDD</sequence>
<proteinExistence type="inferred from homology"/>
<evidence type="ECO:0000259" key="5">
    <source>
        <dbReference type="Pfam" id="PF00149"/>
    </source>
</evidence>
<evidence type="ECO:0000313" key="8">
    <source>
        <dbReference type="Proteomes" id="UP000187417"/>
    </source>
</evidence>
<evidence type="ECO:0000259" key="6">
    <source>
        <dbReference type="Pfam" id="PF02872"/>
    </source>
</evidence>
<feature type="chain" id="PRO_5011830959" evidence="3">
    <location>
        <begin position="21"/>
        <end position="483"/>
    </location>
</feature>
<dbReference type="PROSITE" id="PS00786">
    <property type="entry name" value="5_NUCLEOTIDASE_2"/>
    <property type="match status" value="1"/>
</dbReference>
<keyword evidence="3" id="KW-0378">Hydrolase</keyword>
<keyword evidence="2 3" id="KW-0732">Signal</keyword>
<organism evidence="7 8">
    <name type="scientific">Alistipes putredinis</name>
    <dbReference type="NCBI Taxonomy" id="28117"/>
    <lineage>
        <taxon>Bacteria</taxon>
        <taxon>Pseudomonadati</taxon>
        <taxon>Bacteroidota</taxon>
        <taxon>Bacteroidia</taxon>
        <taxon>Bacteroidales</taxon>
        <taxon>Rikenellaceae</taxon>
        <taxon>Alistipes</taxon>
    </lineage>
</organism>
<dbReference type="PROSITE" id="PS51257">
    <property type="entry name" value="PROKAR_LIPOPROTEIN"/>
    <property type="match status" value="1"/>
</dbReference>
<dbReference type="STRING" id="28117.BHV66_06725"/>
<evidence type="ECO:0000256" key="4">
    <source>
        <dbReference type="SAM" id="MobiDB-lite"/>
    </source>
</evidence>
<dbReference type="GO" id="GO:0046872">
    <property type="term" value="F:metal ion binding"/>
    <property type="evidence" value="ECO:0007669"/>
    <property type="project" value="InterPro"/>
</dbReference>
<reference evidence="7 8" key="1">
    <citation type="journal article" date="2016" name="Nat. Biotechnol.">
        <title>Measurement of bacterial replication rates in microbial communities.</title>
        <authorList>
            <person name="Brown C.T."/>
            <person name="Olm M.R."/>
            <person name="Thomas B.C."/>
            <person name="Banfield J.F."/>
        </authorList>
    </citation>
    <scope>NUCLEOTIDE SEQUENCE [LARGE SCALE GENOMIC DNA]</scope>
    <source>
        <strain evidence="7">CAG:67_53_122</strain>
    </source>
</reference>
<dbReference type="InterPro" id="IPR008334">
    <property type="entry name" value="5'-Nucleotdase_C"/>
</dbReference>
<dbReference type="InterPro" id="IPR036907">
    <property type="entry name" value="5'-Nucleotdase_C_sf"/>
</dbReference>
<dbReference type="EMBL" id="MNQH01000030">
    <property type="protein sequence ID" value="OKY94132.1"/>
    <property type="molecule type" value="Genomic_DNA"/>
</dbReference>
<dbReference type="GO" id="GO:0000166">
    <property type="term" value="F:nucleotide binding"/>
    <property type="evidence" value="ECO:0007669"/>
    <property type="project" value="UniProtKB-KW"/>
</dbReference>
<dbReference type="Pfam" id="PF02872">
    <property type="entry name" value="5_nucleotid_C"/>
    <property type="match status" value="1"/>
</dbReference>
<name>A0A1Q6F641_9BACT</name>
<dbReference type="Proteomes" id="UP000187417">
    <property type="component" value="Unassembled WGS sequence"/>
</dbReference>
<dbReference type="PANTHER" id="PTHR11575:SF24">
    <property type="entry name" value="5'-NUCLEOTIDASE"/>
    <property type="match status" value="1"/>
</dbReference>
<dbReference type="PANTHER" id="PTHR11575">
    <property type="entry name" value="5'-NUCLEOTIDASE-RELATED"/>
    <property type="match status" value="1"/>
</dbReference>
<comment type="similarity">
    <text evidence="1 3">Belongs to the 5'-nucleotidase family.</text>
</comment>
<dbReference type="GO" id="GO:0009166">
    <property type="term" value="P:nucleotide catabolic process"/>
    <property type="evidence" value="ECO:0007669"/>
    <property type="project" value="InterPro"/>
</dbReference>
<gene>
    <name evidence="7" type="ORF">BHV66_06725</name>
</gene>
<dbReference type="AlphaFoldDB" id="A0A1Q6F641"/>
<dbReference type="SUPFAM" id="SSF56300">
    <property type="entry name" value="Metallo-dependent phosphatases"/>
    <property type="match status" value="1"/>
</dbReference>
<dbReference type="InterPro" id="IPR006146">
    <property type="entry name" value="5'-Nucleotdase_CS"/>
</dbReference>
<keyword evidence="3" id="KW-0547">Nucleotide-binding</keyword>
<dbReference type="RefSeq" id="WP_278339336.1">
    <property type="nucleotide sequence ID" value="NZ_CAMQOD010000007.1"/>
</dbReference>
<dbReference type="GO" id="GO:0016788">
    <property type="term" value="F:hydrolase activity, acting on ester bonds"/>
    <property type="evidence" value="ECO:0007669"/>
    <property type="project" value="InterPro"/>
</dbReference>
<dbReference type="InterPro" id="IPR029052">
    <property type="entry name" value="Metallo-depent_PP-like"/>
</dbReference>
<evidence type="ECO:0000256" key="2">
    <source>
        <dbReference type="ARBA" id="ARBA00022729"/>
    </source>
</evidence>
<dbReference type="Pfam" id="PF00149">
    <property type="entry name" value="Metallophos"/>
    <property type="match status" value="1"/>
</dbReference>
<feature type="compositionally biased region" description="Basic and acidic residues" evidence="4">
    <location>
        <begin position="470"/>
        <end position="483"/>
    </location>
</feature>
<dbReference type="InterPro" id="IPR004843">
    <property type="entry name" value="Calcineurin-like_PHP"/>
</dbReference>
<dbReference type="Gene3D" id="3.90.780.10">
    <property type="entry name" value="5'-Nucleotidase, C-terminal domain"/>
    <property type="match status" value="1"/>
</dbReference>
<evidence type="ECO:0000313" key="7">
    <source>
        <dbReference type="EMBL" id="OKY94132.1"/>
    </source>
</evidence>
<dbReference type="CDD" id="cd00845">
    <property type="entry name" value="MPP_UshA_N_like"/>
    <property type="match status" value="1"/>
</dbReference>
<evidence type="ECO:0000256" key="1">
    <source>
        <dbReference type="ARBA" id="ARBA00006654"/>
    </source>
</evidence>
<dbReference type="InterPro" id="IPR006179">
    <property type="entry name" value="5_nucleotidase/apyrase"/>
</dbReference>
<feature type="region of interest" description="Disordered" evidence="4">
    <location>
        <begin position="457"/>
        <end position="483"/>
    </location>
</feature>
<feature type="domain" description="5'-Nucleotidase C-terminal" evidence="6">
    <location>
        <begin position="300"/>
        <end position="429"/>
    </location>
</feature>
<accession>A0A1Q6F641</accession>
<dbReference type="PRINTS" id="PR01607">
    <property type="entry name" value="APYRASEFAMLY"/>
</dbReference>
<feature type="signal peptide" evidence="3">
    <location>
        <begin position="1"/>
        <end position="20"/>
    </location>
</feature>
<comment type="caution">
    <text evidence="7">The sequence shown here is derived from an EMBL/GenBank/DDBJ whole genome shotgun (WGS) entry which is preliminary data.</text>
</comment>
<dbReference type="SUPFAM" id="SSF55816">
    <property type="entry name" value="5'-nucleotidase (syn. UDP-sugar hydrolase), C-terminal domain"/>
    <property type="match status" value="1"/>
</dbReference>
<feature type="domain" description="Calcineurin-like phosphoesterase" evidence="5">
    <location>
        <begin position="28"/>
        <end position="224"/>
    </location>
</feature>
<dbReference type="Gene3D" id="3.60.21.10">
    <property type="match status" value="1"/>
</dbReference>